<protein>
    <recommendedName>
        <fullName evidence="4">PH domain-containing protein</fullName>
    </recommendedName>
</protein>
<sequence length="165" mass="18457">MRAPTPHGFALKTYAAQDFSSSHVFCFCAPDETALKQWACRLRLAKYGIGLLHDYQMAKERVNSNLKGETQIPNNIIELKKVMRQSSVDCARPYTVQTPRRQASAGNLNAIKPMSTPQMGQQRIASLTPQPTTAVLRHPPFETSMNGNGYKHHSTGAPSQHFYIR</sequence>
<evidence type="ECO:0000313" key="2">
    <source>
        <dbReference type="EMBL" id="VUZ56162.1"/>
    </source>
</evidence>
<feature type="region of interest" description="Disordered" evidence="1">
    <location>
        <begin position="145"/>
        <end position="165"/>
    </location>
</feature>
<evidence type="ECO:0008006" key="4">
    <source>
        <dbReference type="Google" id="ProtNLM"/>
    </source>
</evidence>
<keyword evidence="3" id="KW-1185">Reference proteome</keyword>
<dbReference type="InterPro" id="IPR011993">
    <property type="entry name" value="PH-like_dom_sf"/>
</dbReference>
<dbReference type="InterPro" id="IPR039664">
    <property type="entry name" value="GRB/APBB1IP"/>
</dbReference>
<reference evidence="2 3" key="1">
    <citation type="submission" date="2019-07" db="EMBL/GenBank/DDBJ databases">
        <authorList>
            <person name="Jastrzebski P J."/>
            <person name="Paukszto L."/>
            <person name="Jastrzebski P J."/>
        </authorList>
    </citation>
    <scope>NUCLEOTIDE SEQUENCE [LARGE SCALE GENOMIC DNA]</scope>
    <source>
        <strain evidence="2 3">WMS-il1</strain>
    </source>
</reference>
<gene>
    <name evidence="2" type="ORF">WMSIL1_LOCUS13843</name>
</gene>
<accession>A0A564Z9T3</accession>
<organism evidence="2 3">
    <name type="scientific">Hymenolepis diminuta</name>
    <name type="common">Rat tapeworm</name>
    <dbReference type="NCBI Taxonomy" id="6216"/>
    <lineage>
        <taxon>Eukaryota</taxon>
        <taxon>Metazoa</taxon>
        <taxon>Spiralia</taxon>
        <taxon>Lophotrochozoa</taxon>
        <taxon>Platyhelminthes</taxon>
        <taxon>Cestoda</taxon>
        <taxon>Eucestoda</taxon>
        <taxon>Cyclophyllidea</taxon>
        <taxon>Hymenolepididae</taxon>
        <taxon>Hymenolepis</taxon>
    </lineage>
</organism>
<proteinExistence type="predicted"/>
<dbReference type="Gene3D" id="2.30.29.30">
    <property type="entry name" value="Pleckstrin-homology domain (PH domain)/Phosphotyrosine-binding domain (PTB)"/>
    <property type="match status" value="1"/>
</dbReference>
<dbReference type="Proteomes" id="UP000321570">
    <property type="component" value="Unassembled WGS sequence"/>
</dbReference>
<name>A0A564Z9T3_HYMDI</name>
<dbReference type="EMBL" id="CABIJS010000699">
    <property type="protein sequence ID" value="VUZ56162.1"/>
    <property type="molecule type" value="Genomic_DNA"/>
</dbReference>
<dbReference type="PANTHER" id="PTHR11243">
    <property type="entry name" value="GROWTH FACTOR RECEPTOR-BOUND PROTEIN"/>
    <property type="match status" value="1"/>
</dbReference>
<dbReference type="AlphaFoldDB" id="A0A564Z9T3"/>
<evidence type="ECO:0000313" key="3">
    <source>
        <dbReference type="Proteomes" id="UP000321570"/>
    </source>
</evidence>
<evidence type="ECO:0000256" key="1">
    <source>
        <dbReference type="SAM" id="MobiDB-lite"/>
    </source>
</evidence>
<dbReference type="PANTHER" id="PTHR11243:SF23">
    <property type="entry name" value="LD06925P"/>
    <property type="match status" value="1"/>
</dbReference>